<evidence type="ECO:0000256" key="5">
    <source>
        <dbReference type="ARBA" id="ARBA00023235"/>
    </source>
</evidence>
<name>A0ABQ1KTT9_9GAMM</name>
<sequence length="392" mass="45266">MSYQAIVVGAGISGAVMAERMASQLGWKVLVLDQRPHIGGNCYDEIDENGIRIHRYGPHLFHTDNNVVWEYLSQFTQWVEYEHRVLSHIDGQLVPIPFNLTSIERCFEPAKAIRIIEALVDRFGEGARIPILNLRQEQSPLLRELAEFVYDKAFVNYTSKQWGVPPEEISPEVTARVPVVVSRDDRYFVDPWQALPSEGYTEVVRRMLDHPLIDIELGISMETRLSLDWEAQRLFLKHEGDTIPFHGKVIYTGMIDQLFACDAGALTYRSLRFDFKTIAQPYLQPVTTVNYPNEHAYTRITEFKHLMFDGSRSSNTVVVYEYPKPFEADKGDEPYYPVFTEEARLAYERYMNRVEEMPGLMCVGRLAQYRYFDMDDAVSNALSSFETLCNEL</sequence>
<gene>
    <name evidence="7" type="ORF">GCM10011352_37310</name>
</gene>
<keyword evidence="8" id="KW-1185">Reference proteome</keyword>
<feature type="domain" description="UDP-galactopyranose mutase C-terminal" evidence="6">
    <location>
        <begin position="154"/>
        <end position="371"/>
    </location>
</feature>
<dbReference type="InterPro" id="IPR004379">
    <property type="entry name" value="UDP-GALP_mutase"/>
</dbReference>
<evidence type="ECO:0000256" key="2">
    <source>
        <dbReference type="ARBA" id="ARBA00009321"/>
    </source>
</evidence>
<evidence type="ECO:0000256" key="3">
    <source>
        <dbReference type="ARBA" id="ARBA00022630"/>
    </source>
</evidence>
<accession>A0ABQ1KTT9</accession>
<protein>
    <submittedName>
        <fullName evidence="7">UDP-galactopyranose mutase</fullName>
    </submittedName>
</protein>
<evidence type="ECO:0000256" key="4">
    <source>
        <dbReference type="ARBA" id="ARBA00022827"/>
    </source>
</evidence>
<keyword evidence="4" id="KW-0274">FAD</keyword>
<dbReference type="NCBIfam" id="TIGR00031">
    <property type="entry name" value="UDP-GALP_mutase"/>
    <property type="match status" value="1"/>
</dbReference>
<evidence type="ECO:0000313" key="7">
    <source>
        <dbReference type="EMBL" id="GGC07589.1"/>
    </source>
</evidence>
<dbReference type="SUPFAM" id="SSF54373">
    <property type="entry name" value="FAD-linked reductases, C-terminal domain"/>
    <property type="match status" value="1"/>
</dbReference>
<reference evidence="8" key="1">
    <citation type="journal article" date="2019" name="Int. J. Syst. Evol. Microbiol.">
        <title>The Global Catalogue of Microorganisms (GCM) 10K type strain sequencing project: providing services to taxonomists for standard genome sequencing and annotation.</title>
        <authorList>
            <consortium name="The Broad Institute Genomics Platform"/>
            <consortium name="The Broad Institute Genome Sequencing Center for Infectious Disease"/>
            <person name="Wu L."/>
            <person name="Ma J."/>
        </authorList>
    </citation>
    <scope>NUCLEOTIDE SEQUENCE [LARGE SCALE GENOMIC DNA]</scope>
    <source>
        <strain evidence="8">CGMCC 1.15341</strain>
    </source>
</reference>
<dbReference type="PANTHER" id="PTHR21197:SF0">
    <property type="entry name" value="UDP-GALACTOPYRANOSE MUTASE"/>
    <property type="match status" value="1"/>
</dbReference>
<evidence type="ECO:0000313" key="8">
    <source>
        <dbReference type="Proteomes" id="UP000629025"/>
    </source>
</evidence>
<dbReference type="SUPFAM" id="SSF51971">
    <property type="entry name" value="Nucleotide-binding domain"/>
    <property type="match status" value="1"/>
</dbReference>
<comment type="cofactor">
    <cofactor evidence="1">
        <name>FAD</name>
        <dbReference type="ChEBI" id="CHEBI:57692"/>
    </cofactor>
</comment>
<evidence type="ECO:0000259" key="6">
    <source>
        <dbReference type="Pfam" id="PF03275"/>
    </source>
</evidence>
<dbReference type="RefSeq" id="WP_188751126.1">
    <property type="nucleotide sequence ID" value="NZ_BMIJ01000008.1"/>
</dbReference>
<comment type="caution">
    <text evidence="7">The sequence shown here is derived from an EMBL/GenBank/DDBJ whole genome shotgun (WGS) entry which is preliminary data.</text>
</comment>
<dbReference type="Gene3D" id="3.40.50.720">
    <property type="entry name" value="NAD(P)-binding Rossmann-like Domain"/>
    <property type="match status" value="3"/>
</dbReference>
<dbReference type="PANTHER" id="PTHR21197">
    <property type="entry name" value="UDP-GALACTOPYRANOSE MUTASE"/>
    <property type="match status" value="1"/>
</dbReference>
<dbReference type="Proteomes" id="UP000629025">
    <property type="component" value="Unassembled WGS sequence"/>
</dbReference>
<keyword evidence="3" id="KW-0285">Flavoprotein</keyword>
<dbReference type="EMBL" id="BMIJ01000008">
    <property type="protein sequence ID" value="GGC07589.1"/>
    <property type="molecule type" value="Genomic_DNA"/>
</dbReference>
<dbReference type="Pfam" id="PF03275">
    <property type="entry name" value="GLF"/>
    <property type="match status" value="1"/>
</dbReference>
<keyword evidence="5" id="KW-0413">Isomerase</keyword>
<evidence type="ECO:0000256" key="1">
    <source>
        <dbReference type="ARBA" id="ARBA00001974"/>
    </source>
</evidence>
<proteinExistence type="inferred from homology"/>
<organism evidence="7 8">
    <name type="scientific">Marinobacterium zhoushanense</name>
    <dbReference type="NCBI Taxonomy" id="1679163"/>
    <lineage>
        <taxon>Bacteria</taxon>
        <taxon>Pseudomonadati</taxon>
        <taxon>Pseudomonadota</taxon>
        <taxon>Gammaproteobacteria</taxon>
        <taxon>Oceanospirillales</taxon>
        <taxon>Oceanospirillaceae</taxon>
        <taxon>Marinobacterium</taxon>
    </lineage>
</organism>
<comment type="similarity">
    <text evidence="2">Belongs to the UDP-galactopyranose/dTDP-fucopyranose mutase family.</text>
</comment>
<dbReference type="InterPro" id="IPR015899">
    <property type="entry name" value="UDP-GalPyranose_mutase_C"/>
</dbReference>
<dbReference type="Pfam" id="PF13450">
    <property type="entry name" value="NAD_binding_8"/>
    <property type="match status" value="1"/>
</dbReference>